<protein>
    <submittedName>
        <fullName evidence="1">Uncharacterized protein</fullName>
    </submittedName>
</protein>
<reference evidence="1 2" key="1">
    <citation type="journal article" date="2008" name="Nat. Biotechnol.">
        <title>Genome sequencing and analysis of the filamentous fungus Penicillium chrysogenum.</title>
        <authorList>
            <person name="van den Berg M.A."/>
            <person name="Albang R."/>
            <person name="Albermann K."/>
            <person name="Badger J.H."/>
            <person name="Daran J.-M."/>
            <person name="Driessen A.J.M."/>
            <person name="Garcia-Estrada C."/>
            <person name="Fedorova N.D."/>
            <person name="Harris D.M."/>
            <person name="Heijne W.H.M."/>
            <person name="Joardar V.S."/>
            <person name="Kiel J.A.K.W."/>
            <person name="Kovalchuk A."/>
            <person name="Martin J.F."/>
            <person name="Nierman W.C."/>
            <person name="Nijland J.G."/>
            <person name="Pronk J.T."/>
            <person name="Roubos J.A."/>
            <person name="van der Klei I.J."/>
            <person name="van Peij N.N.M.E."/>
            <person name="Veenhuis M."/>
            <person name="von Doehren H."/>
            <person name="Wagner C."/>
            <person name="Wortman J.R."/>
            <person name="Bovenberg R.A.L."/>
        </authorList>
    </citation>
    <scope>NUCLEOTIDE SEQUENCE [LARGE SCALE GENOMIC DNA]</scope>
    <source>
        <strain evidence="2">ATCC 28089 / DSM 1075 / NRRL 1951 / Wisconsin 54-1255</strain>
    </source>
</reference>
<gene>
    <name evidence="1" type="ORF">Pc21g12860</name>
    <name evidence="1" type="ORF">PCH_Pc21g12860</name>
</gene>
<proteinExistence type="predicted"/>
<dbReference type="EMBL" id="AM920436">
    <property type="protein sequence ID" value="CAP96183.1"/>
    <property type="molecule type" value="Genomic_DNA"/>
</dbReference>
<keyword evidence="2" id="KW-1185">Reference proteome</keyword>
<dbReference type="OrthoDB" id="417877at2759"/>
<dbReference type="HOGENOM" id="CLU_1928306_0_0_1"/>
<sequence length="131" mass="14597">MTCKTDIYAKNKRRNKRGDWGEWREFATFAGPRLNKITDWNKAALYWRFQSPFFGANGLPGAFGSGSTFAMEGGWILARTLELTRFASRLTRDALGIFGQIVSSESILCVKCASNALCLTLLFQPFAGISI</sequence>
<dbReference type="Proteomes" id="UP000000724">
    <property type="component" value="Contig Pc00c21"/>
</dbReference>
<organism evidence="1 2">
    <name type="scientific">Penicillium rubens (strain ATCC 28089 / DSM 1075 / NRRL 1951 / Wisconsin 54-1255)</name>
    <name type="common">Penicillium chrysogenum</name>
    <dbReference type="NCBI Taxonomy" id="500485"/>
    <lineage>
        <taxon>Eukaryota</taxon>
        <taxon>Fungi</taxon>
        <taxon>Dikarya</taxon>
        <taxon>Ascomycota</taxon>
        <taxon>Pezizomycotina</taxon>
        <taxon>Eurotiomycetes</taxon>
        <taxon>Eurotiomycetidae</taxon>
        <taxon>Eurotiales</taxon>
        <taxon>Aspergillaceae</taxon>
        <taxon>Penicillium</taxon>
        <taxon>Penicillium chrysogenum species complex</taxon>
    </lineage>
</organism>
<dbReference type="STRING" id="500485.B6HM26"/>
<evidence type="ECO:0000313" key="2">
    <source>
        <dbReference type="Proteomes" id="UP000000724"/>
    </source>
</evidence>
<dbReference type="VEuPathDB" id="FungiDB:PCH_Pc21g12860"/>
<evidence type="ECO:0000313" key="1">
    <source>
        <dbReference type="EMBL" id="CAP96183.1"/>
    </source>
</evidence>
<accession>B6HM26</accession>
<dbReference type="AlphaFoldDB" id="B6HM26"/>
<name>B6HM26_PENRW</name>